<evidence type="ECO:0000313" key="2">
    <source>
        <dbReference type="Proteomes" id="UP000006906"/>
    </source>
</evidence>
<dbReference type="InParanoid" id="A0A2K3DBL1"/>
<accession>A0A2K3DBL1</accession>
<reference evidence="1 2" key="1">
    <citation type="journal article" date="2007" name="Science">
        <title>The Chlamydomonas genome reveals the evolution of key animal and plant functions.</title>
        <authorList>
            <person name="Merchant S.S."/>
            <person name="Prochnik S.E."/>
            <person name="Vallon O."/>
            <person name="Harris E.H."/>
            <person name="Karpowicz S.J."/>
            <person name="Witman G.B."/>
            <person name="Terry A."/>
            <person name="Salamov A."/>
            <person name="Fritz-Laylin L.K."/>
            <person name="Marechal-Drouard L."/>
            <person name="Marshall W.F."/>
            <person name="Qu L.H."/>
            <person name="Nelson D.R."/>
            <person name="Sanderfoot A.A."/>
            <person name="Spalding M.H."/>
            <person name="Kapitonov V.V."/>
            <person name="Ren Q."/>
            <person name="Ferris P."/>
            <person name="Lindquist E."/>
            <person name="Shapiro H."/>
            <person name="Lucas S.M."/>
            <person name="Grimwood J."/>
            <person name="Schmutz J."/>
            <person name="Cardol P."/>
            <person name="Cerutti H."/>
            <person name="Chanfreau G."/>
            <person name="Chen C.L."/>
            <person name="Cognat V."/>
            <person name="Croft M.T."/>
            <person name="Dent R."/>
            <person name="Dutcher S."/>
            <person name="Fernandez E."/>
            <person name="Fukuzawa H."/>
            <person name="Gonzalez-Ballester D."/>
            <person name="Gonzalez-Halphen D."/>
            <person name="Hallmann A."/>
            <person name="Hanikenne M."/>
            <person name="Hippler M."/>
            <person name="Inwood W."/>
            <person name="Jabbari K."/>
            <person name="Kalanon M."/>
            <person name="Kuras R."/>
            <person name="Lefebvre P.A."/>
            <person name="Lemaire S.D."/>
            <person name="Lobanov A.V."/>
            <person name="Lohr M."/>
            <person name="Manuell A."/>
            <person name="Meier I."/>
            <person name="Mets L."/>
            <person name="Mittag M."/>
            <person name="Mittelmeier T."/>
            <person name="Moroney J.V."/>
            <person name="Moseley J."/>
            <person name="Napoli C."/>
            <person name="Nedelcu A.M."/>
            <person name="Niyogi K."/>
            <person name="Novoselov S.V."/>
            <person name="Paulsen I.T."/>
            <person name="Pazour G."/>
            <person name="Purton S."/>
            <person name="Ral J.P."/>
            <person name="Riano-Pachon D.M."/>
            <person name="Riekhof W."/>
            <person name="Rymarquis L."/>
            <person name="Schroda M."/>
            <person name="Stern D."/>
            <person name="Umen J."/>
            <person name="Willows R."/>
            <person name="Wilson N."/>
            <person name="Zimmer S.L."/>
            <person name="Allmer J."/>
            <person name="Balk J."/>
            <person name="Bisova K."/>
            <person name="Chen C.J."/>
            <person name="Elias M."/>
            <person name="Gendler K."/>
            <person name="Hauser C."/>
            <person name="Lamb M.R."/>
            <person name="Ledford H."/>
            <person name="Long J.C."/>
            <person name="Minagawa J."/>
            <person name="Page M.D."/>
            <person name="Pan J."/>
            <person name="Pootakham W."/>
            <person name="Roje S."/>
            <person name="Rose A."/>
            <person name="Stahlberg E."/>
            <person name="Terauchi A.M."/>
            <person name="Yang P."/>
            <person name="Ball S."/>
            <person name="Bowler C."/>
            <person name="Dieckmann C.L."/>
            <person name="Gladyshev V.N."/>
            <person name="Green P."/>
            <person name="Jorgensen R."/>
            <person name="Mayfield S."/>
            <person name="Mueller-Roeber B."/>
            <person name="Rajamani S."/>
            <person name="Sayre R.T."/>
            <person name="Brokstein P."/>
            <person name="Dubchak I."/>
            <person name="Goodstein D."/>
            <person name="Hornick L."/>
            <person name="Huang Y.W."/>
            <person name="Jhaveri J."/>
            <person name="Luo Y."/>
            <person name="Martinez D."/>
            <person name="Ngau W.C."/>
            <person name="Otillar B."/>
            <person name="Poliakov A."/>
            <person name="Porter A."/>
            <person name="Szajkowski L."/>
            <person name="Werner G."/>
            <person name="Zhou K."/>
            <person name="Grigoriev I.V."/>
            <person name="Rokhsar D.S."/>
            <person name="Grossman A.R."/>
        </authorList>
    </citation>
    <scope>NUCLEOTIDE SEQUENCE [LARGE SCALE GENOMIC DNA]</scope>
    <source>
        <strain evidence="2">CC-503</strain>
    </source>
</reference>
<dbReference type="GeneID" id="5723928"/>
<proteinExistence type="predicted"/>
<organism evidence="1 2">
    <name type="scientific">Chlamydomonas reinhardtii</name>
    <name type="common">Chlamydomonas smithii</name>
    <dbReference type="NCBI Taxonomy" id="3055"/>
    <lineage>
        <taxon>Eukaryota</taxon>
        <taxon>Viridiplantae</taxon>
        <taxon>Chlorophyta</taxon>
        <taxon>core chlorophytes</taxon>
        <taxon>Chlorophyceae</taxon>
        <taxon>CS clade</taxon>
        <taxon>Chlamydomonadales</taxon>
        <taxon>Chlamydomonadaceae</taxon>
        <taxon>Chlamydomonas</taxon>
    </lineage>
</organism>
<gene>
    <name evidence="1" type="ORF">CHLRE_10g456554v5</name>
</gene>
<evidence type="ECO:0000313" key="1">
    <source>
        <dbReference type="EMBL" id="PNW77911.1"/>
    </source>
</evidence>
<dbReference type="Gramene" id="PNW77911">
    <property type="protein sequence ID" value="PNW77911"/>
    <property type="gene ID" value="CHLRE_10g456554v5"/>
</dbReference>
<dbReference type="AlphaFoldDB" id="A0A2K3DBL1"/>
<dbReference type="Proteomes" id="UP000006906">
    <property type="component" value="Chromosome 10"/>
</dbReference>
<dbReference type="OrthoDB" id="10490310at2759"/>
<dbReference type="RefSeq" id="XP_001698372.2">
    <property type="nucleotide sequence ID" value="XM_001698320.2"/>
</dbReference>
<keyword evidence="2" id="KW-1185">Reference proteome</keyword>
<dbReference type="EMBL" id="CM008971">
    <property type="protein sequence ID" value="PNW77911.1"/>
    <property type="molecule type" value="Genomic_DNA"/>
</dbReference>
<protein>
    <submittedName>
        <fullName evidence="1">Uncharacterized protein</fullName>
    </submittedName>
</protein>
<sequence>MALRGVGTACPRLSGCPFNCNPHPHQDAGFLRALEVLFGGEGAPEDAAAMRGLLNRRCGLVDEEDKEDVRSRMVALLEARGDKLPLGLAADLGLMFRYLAGSPEQRRDLLAGGLFVRCAAALLCGSYTGVLEVDAGATGGCEVNSITRSLLINIGQTEMNLAGVAPAQRQLANVGKVAAFTLDRALAAARSAARAPQQVHELPVRLCVQGVVLYAEQATPMQQQAEVEDKLEELDGQILSKAPGGLASATLVLSVASARVCLY</sequence>
<dbReference type="KEGG" id="cre:CHLRE_10g456554v5"/>
<name>A0A2K3DBL1_CHLRE</name>